<organism evidence="1 2">
    <name type="scientific">Fulvivirga marina</name>
    <dbReference type="NCBI Taxonomy" id="2494733"/>
    <lineage>
        <taxon>Bacteria</taxon>
        <taxon>Pseudomonadati</taxon>
        <taxon>Bacteroidota</taxon>
        <taxon>Cytophagia</taxon>
        <taxon>Cytophagales</taxon>
        <taxon>Fulvivirgaceae</taxon>
        <taxon>Fulvivirga</taxon>
    </lineage>
</organism>
<evidence type="ECO:0000313" key="2">
    <source>
        <dbReference type="Proteomes" id="UP000614216"/>
    </source>
</evidence>
<dbReference type="AlphaFoldDB" id="A0A937FZ54"/>
<reference evidence="1" key="1">
    <citation type="submission" date="2021-01" db="EMBL/GenBank/DDBJ databases">
        <title>Fulvivirga kasyanovii gen. nov., sp nov., a novel member of the phylum Bacteroidetes isolated from seawater in a mussel farm.</title>
        <authorList>
            <person name="Zhao L.-H."/>
            <person name="Wang Z.-J."/>
        </authorList>
    </citation>
    <scope>NUCLEOTIDE SEQUENCE</scope>
    <source>
        <strain evidence="1">29W222</strain>
    </source>
</reference>
<protein>
    <recommendedName>
        <fullName evidence="3">Lipocalin-like domain-containing protein</fullName>
    </recommendedName>
</protein>
<accession>A0A937FZ54</accession>
<dbReference type="Proteomes" id="UP000614216">
    <property type="component" value="Unassembled WGS sequence"/>
</dbReference>
<keyword evidence="2" id="KW-1185">Reference proteome</keyword>
<dbReference type="EMBL" id="JAEUGD010000042">
    <property type="protein sequence ID" value="MBL6447156.1"/>
    <property type="molecule type" value="Genomic_DNA"/>
</dbReference>
<sequence length="129" mass="14515">MDSEKPNSEAEQKIKEWRLVQMSGSLKGSETTGNDMAWQETISLKPDGTFLKTRIQDNQTQKATGTYQYVNLSDGEYLELTHKVQSDLVASCTSATKELLRVDNKNRLIGTWQICDGPGLEYESAEDLH</sequence>
<evidence type="ECO:0000313" key="1">
    <source>
        <dbReference type="EMBL" id="MBL6447156.1"/>
    </source>
</evidence>
<evidence type="ECO:0008006" key="3">
    <source>
        <dbReference type="Google" id="ProtNLM"/>
    </source>
</evidence>
<proteinExistence type="predicted"/>
<gene>
    <name evidence="1" type="ORF">JMN32_12615</name>
</gene>
<comment type="caution">
    <text evidence="1">The sequence shown here is derived from an EMBL/GenBank/DDBJ whole genome shotgun (WGS) entry which is preliminary data.</text>
</comment>
<name>A0A937FZ54_9BACT</name>